<dbReference type="Gene3D" id="2.70.98.40">
    <property type="entry name" value="Glycoside hydrolase, family 65, N-terminal domain"/>
    <property type="match status" value="1"/>
</dbReference>
<feature type="site" description="Important for catalytic activity and assists the phosphoryl transfer reaction to Asp8 by balancing charge and orienting the reacting groups" evidence="5">
    <location>
        <position position="879"/>
    </location>
</feature>
<evidence type="ECO:0000256" key="5">
    <source>
        <dbReference type="PIRSR" id="PIRSR610972-4"/>
    </source>
</evidence>
<sequence length="995" mass="106060">MERAPAERAPRVRMTVAISSAASDTMRLVRHGGDAVGDQAAALFALANGLVGVEGVADECAAAPCAYLPGAYVSRPIDYHESFPGYATATDTRIKCPSPVALRLRIDGAPVDFAAADRLEAESLLDLAWGQLRRRTRWRLADGRTIEIAAVRIVPLDGDACVATRLSVSPVDFAATIEIDLIFGTDADGGNADAADDPRISGRLRPVWTVQPSEPGDTPSVVRFAQGAVELAYRQRVASLDAPVVRIDGGHMVRGALVAGGTLSVDRVVAMTCTRGHPVDIDALPEPQPFDAIAAAQQRAVDQLWAHADFAIAGDDALTQALRFDLFQLHQSASRDPDHSIAAKGLSGEGYEGHYFWDAESFMLPVLALQMPDRARTLLQYRIGKLAAARAHARGIGHARGALYPWRTIGGAECSSHYPTGSAQYHINGDIAHGVALYVAATGDSDVRRAAAEMLFETARIWPEIGAFDPRRGGAFCIYGVTGPDEYSALVDNDYYTNAIAARHLAYAADTADWLAHTDPAAFAALAQAIGLDAEEVAMWRRAAEAMWLPVDAEAGVSPQDDAFLGRPKLADLAPLDERGPLLMRYHPMILFRHQIAKQGNVLQAMAMDLVSLPLALQRRNFDYYSRVTAHDSTLSSVAFAIVAARLGEDGEALDFHREAAFVDLENRHGNTSHGLHMAALAGSWLVLAHGWGGLWLGGDCPAFAPRIPAGWARYHFRLMWRGSVIEVAVDAEGATYRRLSGAPVDIVDHGRPVRLADAAVRMARPAVQGVIFDLDGVLTDTAEDHYHAWQALADQYGYAFDRAANDRLKGVDRAGSLRLILDGAGASVDDARFEAMLAEKNALYRARLAAYSPANLFDGVRALFAALRSAGIKIGLASASRNAGHVVRLLGIADQFDFIADAGAIAANKPAPDIFLACADGMGLPPERCIGIEDAQAGISAIHAAGMVAIGIGSEEALPDADVHVPAIGALSVDQILSAEREAASAGNLSKKTG</sequence>
<dbReference type="Gene3D" id="2.60.420.10">
    <property type="entry name" value="Maltose phosphorylase, domain 3"/>
    <property type="match status" value="1"/>
</dbReference>
<dbReference type="Gene3D" id="3.40.50.1000">
    <property type="entry name" value="HAD superfamily/HAD-like"/>
    <property type="match status" value="1"/>
</dbReference>
<keyword evidence="4" id="KW-0460">Magnesium</keyword>
<evidence type="ECO:0000259" key="6">
    <source>
        <dbReference type="Pfam" id="PF03632"/>
    </source>
</evidence>
<dbReference type="Gene3D" id="1.10.150.240">
    <property type="entry name" value="Putative phosphatase, domain 2"/>
    <property type="match status" value="1"/>
</dbReference>
<dbReference type="GO" id="GO:0005975">
    <property type="term" value="P:carbohydrate metabolic process"/>
    <property type="evidence" value="ECO:0007669"/>
    <property type="project" value="InterPro"/>
</dbReference>
<evidence type="ECO:0000313" key="9">
    <source>
        <dbReference type="EMBL" id="AMU95124.1"/>
    </source>
</evidence>
<evidence type="ECO:0000259" key="7">
    <source>
        <dbReference type="Pfam" id="PF03633"/>
    </source>
</evidence>
<feature type="binding site" evidence="3">
    <location>
        <begin position="879"/>
        <end position="883"/>
    </location>
    <ligand>
        <name>substrate</name>
    </ligand>
</feature>
<dbReference type="AlphaFoldDB" id="A0A142VZA9"/>
<dbReference type="GO" id="GO:0030246">
    <property type="term" value="F:carbohydrate binding"/>
    <property type="evidence" value="ECO:0007669"/>
    <property type="project" value="InterPro"/>
</dbReference>
<dbReference type="Pfam" id="PF00702">
    <property type="entry name" value="Hydrolase"/>
    <property type="match status" value="1"/>
</dbReference>
<evidence type="ECO:0000256" key="1">
    <source>
        <dbReference type="ARBA" id="ARBA00006171"/>
    </source>
</evidence>
<feature type="domain" description="Glycoside hydrolase family 65 central catalytic" evidence="6">
    <location>
        <begin position="323"/>
        <end position="685"/>
    </location>
</feature>
<reference evidence="10" key="1">
    <citation type="submission" date="2015-11" db="EMBL/GenBank/DDBJ databases">
        <title>Complete genome sequence of a polyethylene glycol-degrading strain Sphingopyxis terrae strain 203-1 (NBRC 15098).</title>
        <authorList>
            <person name="Yoshiyuki O."/>
            <person name="Shouta N."/>
            <person name="Nagata Y."/>
            <person name="Numata M."/>
            <person name="Tsuchikane K."/>
            <person name="Hosoyama A."/>
            <person name="Yamazoe A."/>
            <person name="Tsuda M."/>
            <person name="Fujita N."/>
            <person name="Kawai F."/>
        </authorList>
    </citation>
    <scope>NUCLEOTIDE SEQUENCE [LARGE SCALE GENOMIC DNA]</scope>
    <source>
        <strain evidence="10">203-1</strain>
    </source>
</reference>
<feature type="binding site" evidence="4">
    <location>
        <position position="774"/>
    </location>
    <ligand>
        <name>Mg(2+)</name>
        <dbReference type="ChEBI" id="CHEBI:18420"/>
    </ligand>
</feature>
<evidence type="ECO:0000259" key="8">
    <source>
        <dbReference type="Pfam" id="PF03636"/>
    </source>
</evidence>
<feature type="domain" description="Glycoside hydrolase family 65 C-terminal" evidence="7">
    <location>
        <begin position="699"/>
        <end position="756"/>
    </location>
</feature>
<dbReference type="SUPFAM" id="SSF56784">
    <property type="entry name" value="HAD-like"/>
    <property type="match status" value="1"/>
</dbReference>
<dbReference type="SFLD" id="SFLDG01129">
    <property type="entry name" value="C1.5:_HAD__Beta-PGM__Phosphata"/>
    <property type="match status" value="1"/>
</dbReference>
<dbReference type="Pfam" id="PF03632">
    <property type="entry name" value="Glyco_hydro_65m"/>
    <property type="match status" value="1"/>
</dbReference>
<feature type="active site" description="Proton donor/acceptor" evidence="2">
    <location>
        <position position="776"/>
    </location>
</feature>
<dbReference type="InterPro" id="IPR023214">
    <property type="entry name" value="HAD_sf"/>
</dbReference>
<dbReference type="Proteomes" id="UP000076234">
    <property type="component" value="Chromosome"/>
</dbReference>
<dbReference type="InterPro" id="IPR036412">
    <property type="entry name" value="HAD-like_sf"/>
</dbReference>
<dbReference type="KEGG" id="ster:AOA14_10955"/>
<dbReference type="PANTHER" id="PTHR11051">
    <property type="entry name" value="GLYCOSYL HYDROLASE-RELATED"/>
    <property type="match status" value="1"/>
</dbReference>
<dbReference type="InterPro" id="IPR037018">
    <property type="entry name" value="GH65_N"/>
</dbReference>
<dbReference type="NCBIfam" id="TIGR01509">
    <property type="entry name" value="HAD-SF-IA-v3"/>
    <property type="match status" value="1"/>
</dbReference>
<evidence type="ECO:0000256" key="2">
    <source>
        <dbReference type="PIRSR" id="PIRSR610972-1"/>
    </source>
</evidence>
<dbReference type="InterPro" id="IPR006439">
    <property type="entry name" value="HAD-SF_hydro_IA"/>
</dbReference>
<dbReference type="InterPro" id="IPR012341">
    <property type="entry name" value="6hp_glycosidase-like_sf"/>
</dbReference>
<dbReference type="InterPro" id="IPR005196">
    <property type="entry name" value="Glyco_hydro_65_N"/>
</dbReference>
<feature type="site" description="Important for catalytic activity and assists the phosphoryl transfer reaction to Asp8 by balancing charge and orienting the reacting groups" evidence="5">
    <location>
        <position position="910"/>
    </location>
</feature>
<feature type="binding site" evidence="3">
    <location>
        <begin position="809"/>
        <end position="814"/>
    </location>
    <ligand>
        <name>substrate</name>
    </ligand>
</feature>
<feature type="binding site" evidence="4">
    <location>
        <position position="935"/>
    </location>
    <ligand>
        <name>Mg(2+)</name>
        <dbReference type="ChEBI" id="CHEBI:18420"/>
    </ligand>
</feature>
<dbReference type="InterPro" id="IPR005195">
    <property type="entry name" value="Glyco_hydro_65_M"/>
</dbReference>
<feature type="binding site" evidence="3">
    <location>
        <begin position="774"/>
        <end position="776"/>
    </location>
    <ligand>
        <name>substrate</name>
    </ligand>
</feature>
<dbReference type="PANTHER" id="PTHR11051:SF8">
    <property type="entry name" value="PROTEIN-GLUCOSYLGALACTOSYLHYDROXYLYSINE GLUCOSIDASE"/>
    <property type="match status" value="1"/>
</dbReference>
<dbReference type="Pfam" id="PF03636">
    <property type="entry name" value="Glyco_hydro_65N"/>
    <property type="match status" value="1"/>
</dbReference>
<accession>A0A142VZA9</accession>
<feature type="binding site" evidence="4">
    <location>
        <position position="934"/>
    </location>
    <ligand>
        <name>Mg(2+)</name>
        <dbReference type="ChEBI" id="CHEBI:18420"/>
    </ligand>
</feature>
<reference evidence="9 10" key="2">
    <citation type="journal article" date="2016" name="Genome Announc.">
        <title>Complete Genome Sequence of Sphingopyxis terrae Strain 203-1 (NBRC 111660), a Polyethylene Glycol Degrader.</title>
        <authorList>
            <person name="Ohtsubo Y."/>
            <person name="Nonoyama S."/>
            <person name="Nagata Y."/>
            <person name="Numata M."/>
            <person name="Tsuchikane K."/>
            <person name="Hosoyama A."/>
            <person name="Yamazoe A."/>
            <person name="Tsuda M."/>
            <person name="Fujita N."/>
            <person name="Kawai F."/>
        </authorList>
    </citation>
    <scope>NUCLEOTIDE SEQUENCE [LARGE SCALE GENOMIC DNA]</scope>
    <source>
        <strain evidence="9 10">203-1</strain>
    </source>
</reference>
<comment type="similarity">
    <text evidence="1">Belongs to the HAD-like hydrolase superfamily. CbbY/CbbZ/Gph/YieH family.</text>
</comment>
<dbReference type="NCBIfam" id="TIGR02009">
    <property type="entry name" value="PGMB-YQAB-SF"/>
    <property type="match status" value="1"/>
</dbReference>
<feature type="active site" description="Nucleophile" evidence="2">
    <location>
        <position position="774"/>
    </location>
</feature>
<gene>
    <name evidence="9" type="ORF">AOA14_10955</name>
</gene>
<dbReference type="GO" id="GO:0004553">
    <property type="term" value="F:hydrolase activity, hydrolyzing O-glycosyl compounds"/>
    <property type="evidence" value="ECO:0007669"/>
    <property type="project" value="TreeGrafter"/>
</dbReference>
<dbReference type="GO" id="GO:0008801">
    <property type="term" value="F:beta-phosphoglucomutase activity"/>
    <property type="evidence" value="ECO:0007669"/>
    <property type="project" value="InterPro"/>
</dbReference>
<dbReference type="NCBIfam" id="TIGR01990">
    <property type="entry name" value="bPGM"/>
    <property type="match status" value="1"/>
</dbReference>
<dbReference type="SFLD" id="SFLDG01135">
    <property type="entry name" value="C1.5.6:_HAD__Beta-PGM__Phospha"/>
    <property type="match status" value="1"/>
</dbReference>
<dbReference type="CDD" id="cd02598">
    <property type="entry name" value="HAD_BPGM"/>
    <property type="match status" value="1"/>
</dbReference>
<evidence type="ECO:0000256" key="3">
    <source>
        <dbReference type="PIRSR" id="PIRSR610972-2"/>
    </source>
</evidence>
<feature type="domain" description="Glycoside hydrolase family 65 N-terminal" evidence="8">
    <location>
        <begin position="41"/>
        <end position="275"/>
    </location>
</feature>
<evidence type="ECO:0000313" key="10">
    <source>
        <dbReference type="Proteomes" id="UP000076234"/>
    </source>
</evidence>
<name>A0A142VZA9_9SPHN</name>
<dbReference type="Pfam" id="PF03633">
    <property type="entry name" value="Glyco_hydro_65C"/>
    <property type="match status" value="1"/>
</dbReference>
<dbReference type="SFLD" id="SFLDS00003">
    <property type="entry name" value="Haloacid_Dehalogenase"/>
    <property type="match status" value="1"/>
</dbReference>
<feature type="binding site" evidence="3">
    <location>
        <position position="910"/>
    </location>
    <ligand>
        <name>substrate</name>
    </ligand>
</feature>
<dbReference type="SUPFAM" id="SSF74650">
    <property type="entry name" value="Galactose mutarotase-like"/>
    <property type="match status" value="1"/>
</dbReference>
<keyword evidence="4" id="KW-0479">Metal-binding</keyword>
<organism evidence="9 10">
    <name type="scientific">Sphingopyxis terrae subsp. terrae NBRC 15098</name>
    <dbReference type="NCBI Taxonomy" id="1219058"/>
    <lineage>
        <taxon>Bacteria</taxon>
        <taxon>Pseudomonadati</taxon>
        <taxon>Pseudomonadota</taxon>
        <taxon>Alphaproteobacteria</taxon>
        <taxon>Sphingomonadales</taxon>
        <taxon>Sphingomonadaceae</taxon>
        <taxon>Sphingopyxis</taxon>
    </lineage>
</organism>
<dbReference type="Gene3D" id="1.50.10.10">
    <property type="match status" value="1"/>
</dbReference>
<dbReference type="SUPFAM" id="SSF48208">
    <property type="entry name" value="Six-hairpin glycosidases"/>
    <property type="match status" value="1"/>
</dbReference>
<dbReference type="InterPro" id="IPR008928">
    <property type="entry name" value="6-hairpin_glycosidase_sf"/>
</dbReference>
<feature type="binding site" evidence="3">
    <location>
        <position position="790"/>
    </location>
    <ligand>
        <name>substrate</name>
    </ligand>
</feature>
<dbReference type="GO" id="GO:0000287">
    <property type="term" value="F:magnesium ion binding"/>
    <property type="evidence" value="ECO:0007669"/>
    <property type="project" value="InterPro"/>
</dbReference>
<dbReference type="STRING" id="1219058.AOA14_10955"/>
<dbReference type="EMBL" id="CP013342">
    <property type="protein sequence ID" value="AMU95124.1"/>
    <property type="molecule type" value="Genomic_DNA"/>
</dbReference>
<dbReference type="InterPro" id="IPR011013">
    <property type="entry name" value="Gal_mutarotase_sf_dom"/>
</dbReference>
<feature type="binding site" evidence="3">
    <location>
        <position position="841"/>
    </location>
    <ligand>
        <name>substrate</name>
    </ligand>
</feature>
<comment type="cofactor">
    <cofactor evidence="4">
        <name>Mg(2+)</name>
        <dbReference type="ChEBI" id="CHEBI:18420"/>
    </cofactor>
    <text evidence="4">Binds 2 magnesium ions per subunit.</text>
</comment>
<dbReference type="InterPro" id="IPR023198">
    <property type="entry name" value="PGP-like_dom2"/>
</dbReference>
<dbReference type="InterPro" id="IPR005194">
    <property type="entry name" value="Glyco_hydro_65_C"/>
</dbReference>
<dbReference type="GO" id="GO:0016757">
    <property type="term" value="F:glycosyltransferase activity"/>
    <property type="evidence" value="ECO:0007669"/>
    <property type="project" value="UniProtKB-ARBA"/>
</dbReference>
<dbReference type="InterPro" id="IPR010976">
    <property type="entry name" value="B-phosphoglucomutase_hydrolase"/>
</dbReference>
<feature type="binding site" evidence="3">
    <location>
        <position position="817"/>
    </location>
    <ligand>
        <name>substrate</name>
    </ligand>
</feature>
<proteinExistence type="inferred from homology"/>
<feature type="binding site" evidence="4">
    <location>
        <position position="776"/>
    </location>
    <ligand>
        <name>Mg(2+)</name>
        <dbReference type="ChEBI" id="CHEBI:18420"/>
    </ligand>
</feature>
<protein>
    <submittedName>
        <fullName evidence="9">Beta-phosphoglucomutase</fullName>
    </submittedName>
</protein>
<evidence type="ECO:0000256" key="4">
    <source>
        <dbReference type="PIRSR" id="PIRSR610972-3"/>
    </source>
</evidence>
<dbReference type="InterPro" id="IPR010972">
    <property type="entry name" value="Beta-PGM"/>
</dbReference>